<dbReference type="Gene3D" id="1.50.10.20">
    <property type="match status" value="2"/>
</dbReference>
<protein>
    <submittedName>
        <fullName evidence="9">Geranylgeranyl transferase type-1 subunit beta</fullName>
    </submittedName>
</protein>
<dbReference type="Proteomes" id="UP000324222">
    <property type="component" value="Unassembled WGS sequence"/>
</dbReference>
<dbReference type="GO" id="GO:0004662">
    <property type="term" value="F:CAAX-protein geranylgeranyltransferase activity"/>
    <property type="evidence" value="ECO:0007669"/>
    <property type="project" value="TreeGrafter"/>
</dbReference>
<comment type="cofactor">
    <cofactor evidence="1">
        <name>Zn(2+)</name>
        <dbReference type="ChEBI" id="CHEBI:29105"/>
    </cofactor>
</comment>
<dbReference type="Pfam" id="PF00432">
    <property type="entry name" value="Prenyltrans"/>
    <property type="match status" value="2"/>
</dbReference>
<evidence type="ECO:0000256" key="5">
    <source>
        <dbReference type="ARBA" id="ARBA00022723"/>
    </source>
</evidence>
<comment type="similarity">
    <text evidence="2">Belongs to the protein prenyltransferase subunit beta family.</text>
</comment>
<dbReference type="EMBL" id="VSRR010001352">
    <property type="protein sequence ID" value="MPC24622.1"/>
    <property type="molecule type" value="Genomic_DNA"/>
</dbReference>
<evidence type="ECO:0000256" key="1">
    <source>
        <dbReference type="ARBA" id="ARBA00001947"/>
    </source>
</evidence>
<dbReference type="PANTHER" id="PTHR11774">
    <property type="entry name" value="GERANYLGERANYL TRANSFERASE TYPE BETA SUBUNIT"/>
    <property type="match status" value="1"/>
</dbReference>
<organism evidence="9 10">
    <name type="scientific">Portunus trituberculatus</name>
    <name type="common">Swimming crab</name>
    <name type="synonym">Neptunus trituberculatus</name>
    <dbReference type="NCBI Taxonomy" id="210409"/>
    <lineage>
        <taxon>Eukaryota</taxon>
        <taxon>Metazoa</taxon>
        <taxon>Ecdysozoa</taxon>
        <taxon>Arthropoda</taxon>
        <taxon>Crustacea</taxon>
        <taxon>Multicrustacea</taxon>
        <taxon>Malacostraca</taxon>
        <taxon>Eumalacostraca</taxon>
        <taxon>Eucarida</taxon>
        <taxon>Decapoda</taxon>
        <taxon>Pleocyemata</taxon>
        <taxon>Brachyura</taxon>
        <taxon>Eubrachyura</taxon>
        <taxon>Portunoidea</taxon>
        <taxon>Portunidae</taxon>
        <taxon>Portuninae</taxon>
        <taxon>Portunus</taxon>
    </lineage>
</organism>
<keyword evidence="10" id="KW-1185">Reference proteome</keyword>
<evidence type="ECO:0000256" key="2">
    <source>
        <dbReference type="ARBA" id="ARBA00010497"/>
    </source>
</evidence>
<evidence type="ECO:0000313" key="9">
    <source>
        <dbReference type="EMBL" id="MPC24622.1"/>
    </source>
</evidence>
<dbReference type="InterPro" id="IPR045089">
    <property type="entry name" value="PGGT1B-like"/>
</dbReference>
<dbReference type="SUPFAM" id="SSF48239">
    <property type="entry name" value="Terpenoid cyclases/Protein prenyltransferases"/>
    <property type="match status" value="1"/>
</dbReference>
<proteinExistence type="inferred from homology"/>
<dbReference type="AlphaFoldDB" id="A0A5B7DSJ6"/>
<evidence type="ECO:0000256" key="3">
    <source>
        <dbReference type="ARBA" id="ARBA00022602"/>
    </source>
</evidence>
<reference evidence="9 10" key="1">
    <citation type="submission" date="2019-05" db="EMBL/GenBank/DDBJ databases">
        <title>Another draft genome of Portunus trituberculatus and its Hox gene families provides insights of decapod evolution.</title>
        <authorList>
            <person name="Jeong J.-H."/>
            <person name="Song I."/>
            <person name="Kim S."/>
            <person name="Choi T."/>
            <person name="Kim D."/>
            <person name="Ryu S."/>
            <person name="Kim W."/>
        </authorList>
    </citation>
    <scope>NUCLEOTIDE SEQUENCE [LARGE SCALE GENOMIC DNA]</scope>
    <source>
        <tissue evidence="9">Muscle</tissue>
    </source>
</reference>
<dbReference type="GO" id="GO:0005953">
    <property type="term" value="C:CAAX-protein geranylgeranyltransferase complex"/>
    <property type="evidence" value="ECO:0007669"/>
    <property type="project" value="TreeGrafter"/>
</dbReference>
<feature type="domain" description="Prenyltransferase alpha-alpha toroid" evidence="8">
    <location>
        <begin position="232"/>
        <end position="299"/>
    </location>
</feature>
<evidence type="ECO:0000259" key="8">
    <source>
        <dbReference type="Pfam" id="PF00432"/>
    </source>
</evidence>
<dbReference type="GO" id="GO:0046872">
    <property type="term" value="F:metal ion binding"/>
    <property type="evidence" value="ECO:0007669"/>
    <property type="project" value="UniProtKB-KW"/>
</dbReference>
<sequence length="322" mass="35083">MSGGEYPFLRARHVKYFRRCLQVLPFTSVTFDTSRMAVLYFALSGLDLLDGLSELDIKERQHIINWIYSLQILPGNDRDEQACAGFRGGTTLASCRGKSSCDAVSQLDCGHITMTYTALASLIILGDDLSRVERPAVMAHVAALQCPDGSFFSTRGGSENDMRFMYCAAAICYILQDFSAINTTSATKYILNSMSYEGAMGQGTHLEAHGGSSYCAIATLHLLGKLDSSLSRTQILGALDYLDTTALRQFVLSTQDPITGGLAKYPNSNPDGLHTYLGISGLSLLRKDDLKPVDPALNISQQALSHLHQLHKNISKNPTVPC</sequence>
<name>A0A5B7DSJ6_PORTR</name>
<evidence type="ECO:0000256" key="6">
    <source>
        <dbReference type="ARBA" id="ARBA00022737"/>
    </source>
</evidence>
<comment type="caution">
    <text evidence="9">The sequence shown here is derived from an EMBL/GenBank/DDBJ whole genome shotgun (WGS) entry which is preliminary data.</text>
</comment>
<feature type="domain" description="Prenyltransferase alpha-alpha toroid" evidence="8">
    <location>
        <begin position="8"/>
        <end position="228"/>
    </location>
</feature>
<gene>
    <name evidence="9" type="primary">Pggt1b</name>
    <name evidence="9" type="ORF">E2C01_017711</name>
</gene>
<evidence type="ECO:0000256" key="7">
    <source>
        <dbReference type="ARBA" id="ARBA00022833"/>
    </source>
</evidence>
<dbReference type="InterPro" id="IPR008930">
    <property type="entry name" value="Terpenoid_cyclase/PrenylTrfase"/>
</dbReference>
<keyword evidence="7" id="KW-0862">Zinc</keyword>
<accession>A0A5B7DSJ6</accession>
<keyword evidence="3" id="KW-0637">Prenyltransferase</keyword>
<dbReference type="OrthoDB" id="24893at2759"/>
<evidence type="ECO:0000256" key="4">
    <source>
        <dbReference type="ARBA" id="ARBA00022679"/>
    </source>
</evidence>
<keyword evidence="4 9" id="KW-0808">Transferase</keyword>
<keyword evidence="5" id="KW-0479">Metal-binding</keyword>
<keyword evidence="6" id="KW-0677">Repeat</keyword>
<dbReference type="PANTHER" id="PTHR11774:SF4">
    <property type="entry name" value="GERANYLGERANYL TRANSFERASE TYPE-1 SUBUNIT BETA"/>
    <property type="match status" value="1"/>
</dbReference>
<evidence type="ECO:0000313" key="10">
    <source>
        <dbReference type="Proteomes" id="UP000324222"/>
    </source>
</evidence>
<dbReference type="InterPro" id="IPR001330">
    <property type="entry name" value="Prenyltrans"/>
</dbReference>